<dbReference type="Proteomes" id="UP001232156">
    <property type="component" value="Unassembled WGS sequence"/>
</dbReference>
<sequence length="445" mass="47276">MDTFKAGCAAGFSGDRIDGVGPVVRTLIEEGGQALIFETLAERTLALAQLARNADPQAGYEPLLAEMLRPCLADCLNHGIRIVSNFGQANPPAAARRIQRLAAELGVRSPRIAVLSGDRLDQPDQLDYLRTVLPAEVDPRNVVCINAYQGAAEIADALRAGADIVVAGRVADPSLVVGPAMAHYGWQADNWPALAAATMAGHLLECGTQVTGGYFAVPGLKDVPDMHSLGFPLAELGPDGDICISKARHTGGCVNEQTVKEQLLYEVHDPAAYLTPDVTADISQVRVQRAGPDRVHVSGVRGRPRPDALKANVFTHGGWLAEAEISYAGIQAEARARLAADIIRRRIGGILQLRVDLIGVLSILADDAGRMLQQHAPGGARDVRLRMAAAHPDRATAELLLREMNALYTCGPAGGGGVRTSLRPRLNSISVLVPRELAPASWSFL</sequence>
<dbReference type="PANTHER" id="PTHR47472">
    <property type="entry name" value="PROPIONYL-COA CARBOXYLASE"/>
    <property type="match status" value="1"/>
</dbReference>
<dbReference type="EMBL" id="JAUZQE010000008">
    <property type="protein sequence ID" value="MDR4125374.1"/>
    <property type="molecule type" value="Genomic_DNA"/>
</dbReference>
<keyword evidence="3" id="KW-1185">Reference proteome</keyword>
<comment type="caution">
    <text evidence="2">The sequence shown here is derived from an EMBL/GenBank/DDBJ whole genome shotgun (WGS) entry which is preliminary data.</text>
</comment>
<proteinExistence type="predicted"/>
<feature type="domain" description="Acyclic terpene utilisation N-terminal" evidence="1">
    <location>
        <begin position="7"/>
        <end position="441"/>
    </location>
</feature>
<dbReference type="InterPro" id="IPR010839">
    <property type="entry name" value="AtuA_N"/>
</dbReference>
<reference evidence="2 3" key="1">
    <citation type="submission" date="2023-08" db="EMBL/GenBank/DDBJ databases">
        <title>Alcaligenaceae gen. nov., a novel taxon isolated from the sludge of Yixing Pesticide Factory.</title>
        <authorList>
            <person name="Ruan L."/>
        </authorList>
    </citation>
    <scope>NUCLEOTIDE SEQUENCE [LARGE SCALE GENOMIC DNA]</scope>
    <source>
        <strain evidence="2 3">LG-2</strain>
    </source>
</reference>
<dbReference type="PANTHER" id="PTHR47472:SF1">
    <property type="entry name" value="DUF1446-DOMAIN-CONTAINING PROTEIN"/>
    <property type="match status" value="1"/>
</dbReference>
<evidence type="ECO:0000313" key="2">
    <source>
        <dbReference type="EMBL" id="MDR4125374.1"/>
    </source>
</evidence>
<dbReference type="RefSeq" id="WP_347286618.1">
    <property type="nucleotide sequence ID" value="NZ_JAUZQE010000008.1"/>
</dbReference>
<gene>
    <name evidence="2" type="ORF">Q8947_05165</name>
</gene>
<organism evidence="2 3">
    <name type="scientific">Yanghanlia caeni</name>
    <dbReference type="NCBI Taxonomy" id="3064283"/>
    <lineage>
        <taxon>Bacteria</taxon>
        <taxon>Pseudomonadati</taxon>
        <taxon>Pseudomonadota</taxon>
        <taxon>Betaproteobacteria</taxon>
        <taxon>Burkholderiales</taxon>
        <taxon>Alcaligenaceae</taxon>
        <taxon>Yanghanlia</taxon>
    </lineage>
</organism>
<accession>A0ABU1D4K7</accession>
<evidence type="ECO:0000313" key="3">
    <source>
        <dbReference type="Proteomes" id="UP001232156"/>
    </source>
</evidence>
<protein>
    <submittedName>
        <fullName evidence="2">Acyclic terpene utilization AtuA family protein</fullName>
    </submittedName>
</protein>
<name>A0ABU1D4K7_9BURK</name>
<dbReference type="Pfam" id="PF07287">
    <property type="entry name" value="AtuA"/>
    <property type="match status" value="1"/>
</dbReference>
<evidence type="ECO:0000259" key="1">
    <source>
        <dbReference type="Pfam" id="PF07287"/>
    </source>
</evidence>